<organism evidence="9 10">
    <name type="scientific">Sterolibacterium denitrificans</name>
    <dbReference type="NCBI Taxonomy" id="157592"/>
    <lineage>
        <taxon>Bacteria</taxon>
        <taxon>Pseudomonadati</taxon>
        <taxon>Pseudomonadota</taxon>
        <taxon>Betaproteobacteria</taxon>
        <taxon>Nitrosomonadales</taxon>
        <taxon>Sterolibacteriaceae</taxon>
        <taxon>Sterolibacterium</taxon>
    </lineage>
</organism>
<dbReference type="GO" id="GO:0016410">
    <property type="term" value="F:N-acyltransferase activity"/>
    <property type="evidence" value="ECO:0007669"/>
    <property type="project" value="InterPro"/>
</dbReference>
<comment type="function">
    <text evidence="7">Catalyzes the N-acylation of UDP-3-O-acylglucosamine using 3-hydroxyacyl-ACP as the acyl donor. Is involved in the biosynthesis of lipid A, a phosphorylated glycolipid that anchors the lipopolysaccharide to the outer membrane of the cell.</text>
</comment>
<feature type="domain" description="UDP-3-O-[3-hydroxymyristoyl] glucosamine N-acyltransferase non-repeat region" evidence="8">
    <location>
        <begin position="28"/>
        <end position="92"/>
    </location>
</feature>
<keyword evidence="10" id="KW-1185">Reference proteome</keyword>
<keyword evidence="5 7" id="KW-0443">Lipid metabolism</keyword>
<evidence type="ECO:0000256" key="2">
    <source>
        <dbReference type="ARBA" id="ARBA00022556"/>
    </source>
</evidence>
<gene>
    <name evidence="7 9" type="primary">lpxD</name>
    <name evidence="9" type="ORF">SDENCHOL_11327</name>
</gene>
<dbReference type="InterPro" id="IPR001451">
    <property type="entry name" value="Hexapep"/>
</dbReference>
<dbReference type="GO" id="GO:0103118">
    <property type="term" value="F:UDP-3-O-[(3R)-3-hydroxyacyl]-glucosamine N-acyltransferase activity"/>
    <property type="evidence" value="ECO:0007669"/>
    <property type="project" value="UniProtKB-EC"/>
</dbReference>
<evidence type="ECO:0000256" key="5">
    <source>
        <dbReference type="ARBA" id="ARBA00023098"/>
    </source>
</evidence>
<evidence type="ECO:0000256" key="4">
    <source>
        <dbReference type="ARBA" id="ARBA00022737"/>
    </source>
</evidence>
<dbReference type="UniPathway" id="UPA00973"/>
<evidence type="ECO:0000256" key="3">
    <source>
        <dbReference type="ARBA" id="ARBA00022679"/>
    </source>
</evidence>
<dbReference type="InterPro" id="IPR007691">
    <property type="entry name" value="LpxD"/>
</dbReference>
<protein>
    <recommendedName>
        <fullName evidence="7">UDP-3-O-acylglucosamine N-acyltransferase</fullName>
        <ecNumber evidence="7">2.3.1.191</ecNumber>
    </recommendedName>
</protein>
<evidence type="ECO:0000256" key="7">
    <source>
        <dbReference type="HAMAP-Rule" id="MF_00523"/>
    </source>
</evidence>
<evidence type="ECO:0000313" key="10">
    <source>
        <dbReference type="Proteomes" id="UP000242886"/>
    </source>
</evidence>
<keyword evidence="6 7" id="KW-0012">Acyltransferase</keyword>
<reference evidence="9" key="1">
    <citation type="submission" date="2017-03" db="EMBL/GenBank/DDBJ databases">
        <authorList>
            <consortium name="AG Boll"/>
        </authorList>
    </citation>
    <scope>NUCLEOTIDE SEQUENCE [LARGE SCALE GENOMIC DNA]</scope>
    <source>
        <strain evidence="9">Chol</strain>
    </source>
</reference>
<comment type="catalytic activity">
    <reaction evidence="7">
        <text>a UDP-3-O-[(3R)-3-hydroxyacyl]-alpha-D-glucosamine + a (3R)-hydroxyacyl-[ACP] = a UDP-2-N,3-O-bis[(3R)-3-hydroxyacyl]-alpha-D-glucosamine + holo-[ACP] + H(+)</text>
        <dbReference type="Rhea" id="RHEA:53836"/>
        <dbReference type="Rhea" id="RHEA-COMP:9685"/>
        <dbReference type="Rhea" id="RHEA-COMP:9945"/>
        <dbReference type="ChEBI" id="CHEBI:15378"/>
        <dbReference type="ChEBI" id="CHEBI:64479"/>
        <dbReference type="ChEBI" id="CHEBI:78827"/>
        <dbReference type="ChEBI" id="CHEBI:137740"/>
        <dbReference type="ChEBI" id="CHEBI:137748"/>
        <dbReference type="EC" id="2.3.1.191"/>
    </reaction>
</comment>
<keyword evidence="3 7" id="KW-0808">Transferase</keyword>
<dbReference type="GO" id="GO:0009245">
    <property type="term" value="P:lipid A biosynthetic process"/>
    <property type="evidence" value="ECO:0007669"/>
    <property type="project" value="UniProtKB-UniRule"/>
</dbReference>
<dbReference type="InterPro" id="IPR011004">
    <property type="entry name" value="Trimer_LpxA-like_sf"/>
</dbReference>
<dbReference type="InterPro" id="IPR020573">
    <property type="entry name" value="UDP_GlcNAc_AcTrfase_non-rep"/>
</dbReference>
<dbReference type="HAMAP" id="MF_00523">
    <property type="entry name" value="LpxD"/>
    <property type="match status" value="1"/>
</dbReference>
<dbReference type="Pfam" id="PF00132">
    <property type="entry name" value="Hexapep"/>
    <property type="match status" value="1"/>
</dbReference>
<dbReference type="EC" id="2.3.1.191" evidence="7"/>
<evidence type="ECO:0000313" key="9">
    <source>
        <dbReference type="EMBL" id="SMB25723.1"/>
    </source>
</evidence>
<dbReference type="GO" id="GO:0016020">
    <property type="term" value="C:membrane"/>
    <property type="evidence" value="ECO:0007669"/>
    <property type="project" value="GOC"/>
</dbReference>
<comment type="similarity">
    <text evidence="7">Belongs to the transferase hexapeptide repeat family. LpxD subfamily.</text>
</comment>
<dbReference type="RefSeq" id="WP_231912929.1">
    <property type="nucleotide sequence ID" value="NZ_LT837803.1"/>
</dbReference>
<dbReference type="NCBIfam" id="NF002060">
    <property type="entry name" value="PRK00892.1"/>
    <property type="match status" value="1"/>
</dbReference>
<dbReference type="Gene3D" id="3.40.1390.10">
    <property type="entry name" value="MurE/MurF, N-terminal domain"/>
    <property type="match status" value="1"/>
</dbReference>
<keyword evidence="2 7" id="KW-0441">Lipid A biosynthesis</keyword>
<evidence type="ECO:0000256" key="6">
    <source>
        <dbReference type="ARBA" id="ARBA00023315"/>
    </source>
</evidence>
<comment type="pathway">
    <text evidence="7">Bacterial outer membrane biogenesis; LPS lipid A biosynthesis.</text>
</comment>
<dbReference type="PANTHER" id="PTHR43378">
    <property type="entry name" value="UDP-3-O-ACYLGLUCOSAMINE N-ACYLTRANSFERASE"/>
    <property type="match status" value="1"/>
</dbReference>
<dbReference type="NCBIfam" id="TIGR01853">
    <property type="entry name" value="lipid_A_lpxD"/>
    <property type="match status" value="1"/>
</dbReference>
<dbReference type="SUPFAM" id="SSF51161">
    <property type="entry name" value="Trimeric LpxA-like enzymes"/>
    <property type="match status" value="1"/>
</dbReference>
<dbReference type="Pfam" id="PF04613">
    <property type="entry name" value="LpxD"/>
    <property type="match status" value="1"/>
</dbReference>
<dbReference type="PANTHER" id="PTHR43378:SF2">
    <property type="entry name" value="UDP-3-O-ACYLGLUCOSAMINE N-ACYLTRANSFERASE 1, MITOCHONDRIAL-RELATED"/>
    <property type="match status" value="1"/>
</dbReference>
<dbReference type="AlphaFoldDB" id="A0A7Z7HRP0"/>
<name>A0A7Z7HRP0_9PROT</name>
<dbReference type="CDD" id="cd03352">
    <property type="entry name" value="LbH_LpxD"/>
    <property type="match status" value="1"/>
</dbReference>
<sequence length="353" mass="36689">MNGLRGLRLDEIVARLGGELRGDGAKTLRQVATLARATADDIAFLANPRYREQLAGTRAGAVILGPAVADACPTACIVTDDPYGYYARVAQWLHPAARPAPGIHAAATVASTLPASASVAAGACVGRNVRMGERVSIGPGCVIGDGVEIGNDCLLHANVTIYADCVIGARAIIHSGVVIGADGFGFAREKDAALGPGGGRWLKIPQIGRVLIGDDVEIGANTTIDRGALDDTVIEEGVKLDNQIQVAHNVRIGAHTALAGCVGIAGSARIGRNCTIGGAAMILGHLEIADGVHVSTNTLVTKSITKAGAYTGWVPFQEHAEWAKNFARLRHLDAMSDKMRDFGARLDALEKKS</sequence>
<proteinExistence type="inferred from homology"/>
<accession>A0A7Z7HRP0</accession>
<keyword evidence="1 7" id="KW-0444">Lipid biosynthesis</keyword>
<dbReference type="EMBL" id="LT837803">
    <property type="protein sequence ID" value="SMB25723.1"/>
    <property type="molecule type" value="Genomic_DNA"/>
</dbReference>
<comment type="subunit">
    <text evidence="7">Homotrimer.</text>
</comment>
<evidence type="ECO:0000256" key="1">
    <source>
        <dbReference type="ARBA" id="ARBA00022516"/>
    </source>
</evidence>
<feature type="active site" description="Proton acceptor" evidence="7">
    <location>
        <position position="248"/>
    </location>
</feature>
<evidence type="ECO:0000259" key="8">
    <source>
        <dbReference type="Pfam" id="PF04613"/>
    </source>
</evidence>
<dbReference type="Gene3D" id="2.160.10.10">
    <property type="entry name" value="Hexapeptide repeat proteins"/>
    <property type="match status" value="1"/>
</dbReference>
<dbReference type="Pfam" id="PF14602">
    <property type="entry name" value="Hexapep_2"/>
    <property type="match status" value="1"/>
</dbReference>
<keyword evidence="4 7" id="KW-0677">Repeat</keyword>
<dbReference type="Proteomes" id="UP000242886">
    <property type="component" value="Chromosome SDENCHOL"/>
</dbReference>